<reference evidence="8" key="2">
    <citation type="submission" date="2018-05" db="EMBL/GenBank/DDBJ databases">
        <title>OgluRS3 (Oryza glumaepatula Reference Sequence Version 3).</title>
        <authorList>
            <person name="Zhang J."/>
            <person name="Kudrna D."/>
            <person name="Lee S."/>
            <person name="Talag J."/>
            <person name="Welchert J."/>
            <person name="Wing R.A."/>
        </authorList>
    </citation>
    <scope>NUCLEOTIDE SEQUENCE [LARGE SCALE GENOMIC DNA]</scope>
</reference>
<dbReference type="Proteomes" id="UP000026961">
    <property type="component" value="Chromosome 9"/>
</dbReference>
<name>A0A0E0B0N3_9ORYZ</name>
<evidence type="ECO:0000256" key="6">
    <source>
        <dbReference type="ARBA" id="ARBA00023098"/>
    </source>
</evidence>
<dbReference type="PANTHER" id="PTHR43159">
    <property type="entry name" value="ENOYL-[ACYL-CARRIER-PROTEIN] REDUCTASE"/>
    <property type="match status" value="1"/>
</dbReference>
<dbReference type="PANTHER" id="PTHR43159:SF7">
    <property type="entry name" value="ENOYL-[ACYL-CARRIER-PROTEIN] REDUCTASE [NADH] 2, CHLOROPLASTIC"/>
    <property type="match status" value="1"/>
</dbReference>
<keyword evidence="6" id="KW-0443">Lipid metabolism</keyword>
<dbReference type="FunFam" id="1.10.8.400:FF:000001">
    <property type="entry name" value="Enoyl-[acyl-carrier-protein] reductase [NADH]"/>
    <property type="match status" value="1"/>
</dbReference>
<evidence type="ECO:0000313" key="8">
    <source>
        <dbReference type="EnsemblPlants" id="OGLUM09G04090.1"/>
    </source>
</evidence>
<dbReference type="Pfam" id="PF13561">
    <property type="entry name" value="adh_short_C2"/>
    <property type="match status" value="1"/>
</dbReference>
<dbReference type="Gene3D" id="1.10.8.400">
    <property type="entry name" value="Enoyl acyl carrier protein reductase"/>
    <property type="match status" value="1"/>
</dbReference>
<dbReference type="EnsemblPlants" id="OGLUM09G04090.2">
    <property type="protein sequence ID" value="OGLUM09G04090.2"/>
    <property type="gene ID" value="OGLUM09G04090"/>
</dbReference>
<dbReference type="GO" id="GO:0004318">
    <property type="term" value="F:enoyl-[acyl-carrier-protein] reductase (NADH) activity"/>
    <property type="evidence" value="ECO:0007669"/>
    <property type="project" value="InterPro"/>
</dbReference>
<sequence>MGASVTTGLQMAAARPCIPACQRLLGSRAALPSFARALSTQTGFASCRKTASAGPFVSLNHKRFAVRAMSAQGLPIDLRGKRAFIAGVADDNGYGWAIAKALAAAGAEILVGTWVPALNIFETSLRRGKFDESRKLPDGSLMEITKVYPLDAVFDSPEDVPDDVKANKRYAGSSNWTVKEVAETVKNDFGTIDILVHSLANGPEVKNSLLETSRKGYLAAVSASSYSFISLLQHFLPIMNPGQNLVVLVQKSLPFQHCFTGHVTDLQGVLAYEAGRKGNIRVNTISAGPLGSRAAKAIGFIEKMIEYSYVNAPLQKELLADEVGNTAAFLASPLASAITGSTIYVDNGLNTMGLALDSPTLST</sequence>
<comment type="pathway">
    <text evidence="1">Lipid metabolism; fatty acid biosynthesis.</text>
</comment>
<reference evidence="8" key="1">
    <citation type="submission" date="2015-04" db="UniProtKB">
        <authorList>
            <consortium name="EnsemblPlants"/>
        </authorList>
    </citation>
    <scope>IDENTIFICATION</scope>
</reference>
<keyword evidence="9" id="KW-1185">Reference proteome</keyword>
<keyword evidence="4" id="KW-0276">Fatty acid metabolism</keyword>
<evidence type="ECO:0000313" key="9">
    <source>
        <dbReference type="Proteomes" id="UP000026961"/>
    </source>
</evidence>
<dbReference type="PRINTS" id="PR00081">
    <property type="entry name" value="GDHRDH"/>
</dbReference>
<dbReference type="InterPro" id="IPR002347">
    <property type="entry name" value="SDR_fam"/>
</dbReference>
<dbReference type="Gramene" id="OGLUM09G04090.2">
    <property type="protein sequence ID" value="OGLUM09G04090.2"/>
    <property type="gene ID" value="OGLUM09G04090"/>
</dbReference>
<dbReference type="InterPro" id="IPR036291">
    <property type="entry name" value="NAD(P)-bd_dom_sf"/>
</dbReference>
<dbReference type="NCBIfam" id="NF004957">
    <property type="entry name" value="PRK06300.1"/>
    <property type="match status" value="1"/>
</dbReference>
<evidence type="ECO:0000256" key="5">
    <source>
        <dbReference type="ARBA" id="ARBA00023002"/>
    </source>
</evidence>
<dbReference type="EnsemblPlants" id="OGLUM09G04090.1">
    <property type="protein sequence ID" value="OGLUM09G04090.1"/>
    <property type="gene ID" value="OGLUM09G04090"/>
</dbReference>
<evidence type="ECO:0000256" key="4">
    <source>
        <dbReference type="ARBA" id="ARBA00022832"/>
    </source>
</evidence>
<accession>A0A0E0B0N3</accession>
<dbReference type="Gramene" id="OGLUM09G04090.1">
    <property type="protein sequence ID" value="OGLUM09G04090.1"/>
    <property type="gene ID" value="OGLUM09G04090"/>
</dbReference>
<dbReference type="Gene3D" id="3.40.50.720">
    <property type="entry name" value="NAD(P)-binding Rossmann-like Domain"/>
    <property type="match status" value="1"/>
</dbReference>
<dbReference type="SUPFAM" id="SSF51735">
    <property type="entry name" value="NAD(P)-binding Rossmann-fold domains"/>
    <property type="match status" value="1"/>
</dbReference>
<evidence type="ECO:0000256" key="7">
    <source>
        <dbReference type="ARBA" id="ARBA00023160"/>
    </source>
</evidence>
<dbReference type="InterPro" id="IPR014358">
    <property type="entry name" value="Enoyl-ACP_Rdtase_NADH"/>
</dbReference>
<keyword evidence="3" id="KW-0444">Lipid biosynthesis</keyword>
<proteinExistence type="inferred from homology"/>
<dbReference type="HOGENOM" id="CLU_010194_10_0_1"/>
<comment type="similarity">
    <text evidence="2">Belongs to the short-chain dehydrogenases/reductases (SDR) family. FabI subfamily.</text>
</comment>
<evidence type="ECO:0000256" key="2">
    <source>
        <dbReference type="ARBA" id="ARBA00009233"/>
    </source>
</evidence>
<protein>
    <submittedName>
        <fullName evidence="8">Uncharacterized protein</fullName>
    </submittedName>
</protein>
<evidence type="ECO:0000256" key="3">
    <source>
        <dbReference type="ARBA" id="ARBA00022516"/>
    </source>
</evidence>
<organism evidence="8">
    <name type="scientific">Oryza glumipatula</name>
    <dbReference type="NCBI Taxonomy" id="40148"/>
    <lineage>
        <taxon>Eukaryota</taxon>
        <taxon>Viridiplantae</taxon>
        <taxon>Streptophyta</taxon>
        <taxon>Embryophyta</taxon>
        <taxon>Tracheophyta</taxon>
        <taxon>Spermatophyta</taxon>
        <taxon>Magnoliopsida</taxon>
        <taxon>Liliopsida</taxon>
        <taxon>Poales</taxon>
        <taxon>Poaceae</taxon>
        <taxon>BOP clade</taxon>
        <taxon>Oryzoideae</taxon>
        <taxon>Oryzeae</taxon>
        <taxon>Oryzinae</taxon>
        <taxon>Oryza</taxon>
    </lineage>
</organism>
<dbReference type="STRING" id="40148.A0A0E0B0N3"/>
<dbReference type="GO" id="GO:0006633">
    <property type="term" value="P:fatty acid biosynthetic process"/>
    <property type="evidence" value="ECO:0007669"/>
    <property type="project" value="UniProtKB-KW"/>
</dbReference>
<dbReference type="eggNOG" id="KOG0725">
    <property type="taxonomic scope" value="Eukaryota"/>
</dbReference>
<keyword evidence="7" id="KW-0275">Fatty acid biosynthesis</keyword>
<dbReference type="AlphaFoldDB" id="A0A0E0B0N3"/>
<keyword evidence="5" id="KW-0560">Oxidoreductase</keyword>
<evidence type="ECO:0000256" key="1">
    <source>
        <dbReference type="ARBA" id="ARBA00005194"/>
    </source>
</evidence>